<keyword evidence="2" id="KW-1133">Transmembrane helix</keyword>
<reference evidence="3 4" key="1">
    <citation type="submission" date="2019-09" db="EMBL/GenBank/DDBJ databases">
        <title>Wenzhouxiangella sp. Genome sequencing and assembly.</title>
        <authorList>
            <person name="Zhang R."/>
        </authorList>
    </citation>
    <scope>NUCLEOTIDE SEQUENCE [LARGE SCALE GENOMIC DNA]</scope>
    <source>
        <strain evidence="3 4">W260</strain>
    </source>
</reference>
<dbReference type="Pfam" id="PF02325">
    <property type="entry name" value="CCB3_YggT"/>
    <property type="match status" value="2"/>
</dbReference>
<dbReference type="PANTHER" id="PTHR33219">
    <property type="entry name" value="YLMG HOMOLOG PROTEIN 2, CHLOROPLASTIC"/>
    <property type="match status" value="1"/>
</dbReference>
<dbReference type="RefSeq" id="WP_150865752.1">
    <property type="nucleotide sequence ID" value="NZ_VYXP01000014.1"/>
</dbReference>
<organism evidence="3 4">
    <name type="scientific">Marinihelvus fidelis</name>
    <dbReference type="NCBI Taxonomy" id="2613842"/>
    <lineage>
        <taxon>Bacteria</taxon>
        <taxon>Pseudomonadati</taxon>
        <taxon>Pseudomonadota</taxon>
        <taxon>Gammaproteobacteria</taxon>
        <taxon>Chromatiales</taxon>
        <taxon>Wenzhouxiangellaceae</taxon>
        <taxon>Marinihelvus</taxon>
    </lineage>
</organism>
<comment type="similarity">
    <text evidence="1">Belongs to the YggT family.</text>
</comment>
<evidence type="ECO:0000313" key="4">
    <source>
        <dbReference type="Proteomes" id="UP000325372"/>
    </source>
</evidence>
<name>A0A5N0T6W4_9GAMM</name>
<accession>A0A5N0T6W4</accession>
<feature type="transmembrane region" description="Helical" evidence="2">
    <location>
        <begin position="107"/>
        <end position="127"/>
    </location>
</feature>
<comment type="caution">
    <text evidence="3">The sequence shown here is derived from an EMBL/GenBank/DDBJ whole genome shotgun (WGS) entry which is preliminary data.</text>
</comment>
<dbReference type="PANTHER" id="PTHR33219:SF14">
    <property type="entry name" value="PROTEIN COFACTOR ASSEMBLY OF COMPLEX C SUBUNIT B CCB3, CHLOROPLASTIC-RELATED"/>
    <property type="match status" value="1"/>
</dbReference>
<gene>
    <name evidence="3" type="ORF">F3N42_15280</name>
</gene>
<dbReference type="InterPro" id="IPR003425">
    <property type="entry name" value="CCB3/YggT"/>
</dbReference>
<keyword evidence="2" id="KW-0812">Transmembrane</keyword>
<dbReference type="GO" id="GO:0016020">
    <property type="term" value="C:membrane"/>
    <property type="evidence" value="ECO:0007669"/>
    <property type="project" value="InterPro"/>
</dbReference>
<feature type="transmembrane region" description="Helical" evidence="2">
    <location>
        <begin position="151"/>
        <end position="176"/>
    </location>
</feature>
<dbReference type="EMBL" id="VYXP01000014">
    <property type="protein sequence ID" value="KAA9129556.1"/>
    <property type="molecule type" value="Genomic_DNA"/>
</dbReference>
<dbReference type="Proteomes" id="UP000325372">
    <property type="component" value="Unassembled WGS sequence"/>
</dbReference>
<proteinExistence type="inferred from homology"/>
<feature type="transmembrane region" description="Helical" evidence="2">
    <location>
        <begin position="64"/>
        <end position="87"/>
    </location>
</feature>
<keyword evidence="2" id="KW-0472">Membrane</keyword>
<evidence type="ECO:0000256" key="2">
    <source>
        <dbReference type="SAM" id="Phobius"/>
    </source>
</evidence>
<protein>
    <submittedName>
        <fullName evidence="3">YggT family protein</fullName>
    </submittedName>
</protein>
<evidence type="ECO:0000256" key="1">
    <source>
        <dbReference type="ARBA" id="ARBA00010894"/>
    </source>
</evidence>
<keyword evidence="4" id="KW-1185">Reference proteome</keyword>
<sequence>MNVSGALTYLVSTLIDLYITAVMLRLLLQWVRADFYNPVCQFLVKLTNPLLVPLRRVIPAIGQLDTASVVLMLALELVSVSLVVWLAPGTASWEMVAILAIKKLLATLLWTYFFLVIIMVILSWVGARARHPAIPLVFQLTDPVLRPIRRLVPAIAGFDLSPLFALIGIRALLLLLGS</sequence>
<dbReference type="AlphaFoldDB" id="A0A5N0T6W4"/>
<feature type="transmembrane region" description="Helical" evidence="2">
    <location>
        <begin position="6"/>
        <end position="28"/>
    </location>
</feature>
<evidence type="ECO:0000313" key="3">
    <source>
        <dbReference type="EMBL" id="KAA9129556.1"/>
    </source>
</evidence>